<name>A0A512MHR6_9BACT</name>
<proteinExistence type="predicted"/>
<evidence type="ECO:0000313" key="2">
    <source>
        <dbReference type="Proteomes" id="UP000321577"/>
    </source>
</evidence>
<dbReference type="Proteomes" id="UP000321577">
    <property type="component" value="Unassembled WGS sequence"/>
</dbReference>
<dbReference type="EMBL" id="BKAG01000081">
    <property type="protein sequence ID" value="GEP46272.1"/>
    <property type="molecule type" value="Genomic_DNA"/>
</dbReference>
<dbReference type="OrthoDB" id="9846920at2"/>
<protein>
    <submittedName>
        <fullName evidence="1">Uncharacterized protein</fullName>
    </submittedName>
</protein>
<keyword evidence="2" id="KW-1185">Reference proteome</keyword>
<dbReference type="AlphaFoldDB" id="A0A512MHR6"/>
<organism evidence="1 2">
    <name type="scientific">Brevifollis gellanilyticus</name>
    <dbReference type="NCBI Taxonomy" id="748831"/>
    <lineage>
        <taxon>Bacteria</taxon>
        <taxon>Pseudomonadati</taxon>
        <taxon>Verrucomicrobiota</taxon>
        <taxon>Verrucomicrobiia</taxon>
        <taxon>Verrucomicrobiales</taxon>
        <taxon>Verrucomicrobiaceae</taxon>
    </lineage>
</organism>
<dbReference type="RefSeq" id="WP_146855985.1">
    <property type="nucleotide sequence ID" value="NZ_BKAG01000081.1"/>
</dbReference>
<comment type="caution">
    <text evidence="1">The sequence shown here is derived from an EMBL/GenBank/DDBJ whole genome shotgun (WGS) entry which is preliminary data.</text>
</comment>
<reference evidence="1 2" key="1">
    <citation type="submission" date="2019-07" db="EMBL/GenBank/DDBJ databases">
        <title>Whole genome shotgun sequence of Brevifollis gellanilyticus NBRC 108608.</title>
        <authorList>
            <person name="Hosoyama A."/>
            <person name="Uohara A."/>
            <person name="Ohji S."/>
            <person name="Ichikawa N."/>
        </authorList>
    </citation>
    <scope>NUCLEOTIDE SEQUENCE [LARGE SCALE GENOMIC DNA]</scope>
    <source>
        <strain evidence="1 2">NBRC 108608</strain>
    </source>
</reference>
<evidence type="ECO:0000313" key="1">
    <source>
        <dbReference type="EMBL" id="GEP46272.1"/>
    </source>
</evidence>
<gene>
    <name evidence="1" type="ORF">BGE01nite_55630</name>
</gene>
<sequence>MYSSVHLPKLTRSDALSAFSVQFGSAKGGHHSFLFLVDHGATELDRMIVAVTARKLMPHGHVYIADVQQRNIEEWDGICHMPLYCGGLPRVGMVTTVAVFRDSKLALEAAKAYPKAEVFVINHELTCSAASQSARAAEPDLESVPL</sequence>
<accession>A0A512MHR6</accession>